<dbReference type="EC" id="2.7.7.65" evidence="1"/>
<dbReference type="EMBL" id="FQZR01000002">
    <property type="protein sequence ID" value="SHI63852.1"/>
    <property type="molecule type" value="Genomic_DNA"/>
</dbReference>
<dbReference type="PANTHER" id="PTHR45138:SF24">
    <property type="entry name" value="DIGUANYLATE CYCLASE DGCC-RELATED"/>
    <property type="match status" value="1"/>
</dbReference>
<dbReference type="PROSITE" id="PS50887">
    <property type="entry name" value="GGDEF"/>
    <property type="match status" value="1"/>
</dbReference>
<accession>A0A8G2C7G7</accession>
<dbReference type="InterPro" id="IPR029787">
    <property type="entry name" value="Nucleotide_cyclase"/>
</dbReference>
<sequence length="360" mass="40944">MLHSGNPLEKICRFDVGHKYCDLFERLGVPRDDRWRSLLTCLRSTQKYSYYAQEQKKSVADLLITTLEGSDFSEEKYCFVLREYQAILASSYAKRLEEALQESVDLADDFRKSVYRHQGVVEDLEESSVAAVRSGADPEDVVAQLRSTFQDVISVLKEDAERLEYICKTDGLTGLFNRRAFDESLKEGIYAWEHAEKPFCLLLLDIDNLKIFNDRFGHRIGDQALQTFSQIMQEVAHRNHDDSDVCCCRFGGDEFAILLFGDAAADVIDIAQTIRSRLETYDFVIRDNQGRIIRRNVQMTVSCGFAHAYDFRLENLGALMLDAADSALYEAKDLGRNRIVEYSKKDGSCSFTVVCGGEVA</sequence>
<dbReference type="GO" id="GO:0005886">
    <property type="term" value="C:plasma membrane"/>
    <property type="evidence" value="ECO:0007669"/>
    <property type="project" value="TreeGrafter"/>
</dbReference>
<gene>
    <name evidence="3" type="ORF">SAMN05660830_00530</name>
</gene>
<dbReference type="InterPro" id="IPR000160">
    <property type="entry name" value="GGDEF_dom"/>
</dbReference>
<dbReference type="GO" id="GO:1902201">
    <property type="term" value="P:negative regulation of bacterial-type flagellum-dependent cell motility"/>
    <property type="evidence" value="ECO:0007669"/>
    <property type="project" value="TreeGrafter"/>
</dbReference>
<proteinExistence type="predicted"/>
<comment type="caution">
    <text evidence="3">The sequence shown here is derived from an EMBL/GenBank/DDBJ whole genome shotgun (WGS) entry which is preliminary data.</text>
</comment>
<evidence type="ECO:0000259" key="2">
    <source>
        <dbReference type="PROSITE" id="PS50887"/>
    </source>
</evidence>
<feature type="domain" description="GGDEF" evidence="2">
    <location>
        <begin position="197"/>
        <end position="344"/>
    </location>
</feature>
<dbReference type="InterPro" id="IPR050469">
    <property type="entry name" value="Diguanylate_Cyclase"/>
</dbReference>
<dbReference type="GO" id="GO:0043709">
    <property type="term" value="P:cell adhesion involved in single-species biofilm formation"/>
    <property type="evidence" value="ECO:0007669"/>
    <property type="project" value="TreeGrafter"/>
</dbReference>
<dbReference type="CDD" id="cd01949">
    <property type="entry name" value="GGDEF"/>
    <property type="match status" value="1"/>
</dbReference>
<protein>
    <recommendedName>
        <fullName evidence="1">diguanylate cyclase</fullName>
        <ecNumber evidence="1">2.7.7.65</ecNumber>
    </recommendedName>
</protein>
<evidence type="ECO:0000256" key="1">
    <source>
        <dbReference type="ARBA" id="ARBA00012528"/>
    </source>
</evidence>
<dbReference type="SUPFAM" id="SSF55073">
    <property type="entry name" value="Nucleotide cyclase"/>
    <property type="match status" value="1"/>
</dbReference>
<dbReference type="FunFam" id="3.30.70.270:FF:000001">
    <property type="entry name" value="Diguanylate cyclase domain protein"/>
    <property type="match status" value="1"/>
</dbReference>
<dbReference type="GO" id="GO:0052621">
    <property type="term" value="F:diguanylate cyclase activity"/>
    <property type="evidence" value="ECO:0007669"/>
    <property type="project" value="UniProtKB-EC"/>
</dbReference>
<dbReference type="NCBIfam" id="TIGR00254">
    <property type="entry name" value="GGDEF"/>
    <property type="match status" value="1"/>
</dbReference>
<dbReference type="Proteomes" id="UP000184001">
    <property type="component" value="Unassembled WGS sequence"/>
</dbReference>
<name>A0A8G2C7G7_9BACT</name>
<reference evidence="3 4" key="1">
    <citation type="submission" date="2016-11" db="EMBL/GenBank/DDBJ databases">
        <authorList>
            <person name="Varghese N."/>
            <person name="Submissions S."/>
        </authorList>
    </citation>
    <scope>NUCLEOTIDE SEQUENCE [LARGE SCALE GENOMIC DNA]</scope>
    <source>
        <strain evidence="3 4">DSM 17919</strain>
    </source>
</reference>
<dbReference type="PANTHER" id="PTHR45138">
    <property type="entry name" value="REGULATORY COMPONENTS OF SENSORY TRANSDUCTION SYSTEM"/>
    <property type="match status" value="1"/>
</dbReference>
<dbReference type="Pfam" id="PF00990">
    <property type="entry name" value="GGDEF"/>
    <property type="match status" value="1"/>
</dbReference>
<dbReference type="SMART" id="SM00267">
    <property type="entry name" value="GGDEF"/>
    <property type="match status" value="1"/>
</dbReference>
<evidence type="ECO:0000313" key="3">
    <source>
        <dbReference type="EMBL" id="SHI63852.1"/>
    </source>
</evidence>
<dbReference type="InterPro" id="IPR043128">
    <property type="entry name" value="Rev_trsase/Diguanyl_cyclase"/>
</dbReference>
<evidence type="ECO:0000313" key="4">
    <source>
        <dbReference type="Proteomes" id="UP000184001"/>
    </source>
</evidence>
<dbReference type="AlphaFoldDB" id="A0A8G2C7G7"/>
<dbReference type="Gene3D" id="3.30.70.270">
    <property type="match status" value="1"/>
</dbReference>
<organism evidence="3 4">
    <name type="scientific">Halodesulfovibrio aestuarii</name>
    <dbReference type="NCBI Taxonomy" id="126333"/>
    <lineage>
        <taxon>Bacteria</taxon>
        <taxon>Pseudomonadati</taxon>
        <taxon>Thermodesulfobacteriota</taxon>
        <taxon>Desulfovibrionia</taxon>
        <taxon>Desulfovibrionales</taxon>
        <taxon>Desulfovibrionaceae</taxon>
        <taxon>Halodesulfovibrio</taxon>
    </lineage>
</organism>